<feature type="transmembrane region" description="Helical" evidence="7">
    <location>
        <begin position="144"/>
        <end position="166"/>
    </location>
</feature>
<keyword evidence="6 7" id="KW-0472">Membrane</keyword>
<evidence type="ECO:0000256" key="1">
    <source>
        <dbReference type="ARBA" id="ARBA00004141"/>
    </source>
</evidence>
<feature type="chain" id="PRO_5029910909" evidence="8">
    <location>
        <begin position="24"/>
        <end position="174"/>
    </location>
</feature>
<dbReference type="GO" id="GO:0140359">
    <property type="term" value="F:ABC-type transporter activity"/>
    <property type="evidence" value="ECO:0007669"/>
    <property type="project" value="InterPro"/>
</dbReference>
<evidence type="ECO:0000256" key="2">
    <source>
        <dbReference type="ARBA" id="ARBA00005814"/>
    </source>
</evidence>
<evidence type="ECO:0000256" key="3">
    <source>
        <dbReference type="ARBA" id="ARBA00022448"/>
    </source>
</evidence>
<sequence length="174" mass="19521">MVKNKLFLFLALMPYNLLKQASSISADEYLNQLKVKLKDDHGDFSSVNMDTAVAIRTLEATYRSSNDAAAVESMMLRLTEKDGPLLKRKGKASTATRVAVLTWRSLLIMSREWRYFWLRLILFMVLSLCVGTIFSNLGHSLSSVVVRVTAIFVFVSFASLLSISGLPAHIEEIK</sequence>
<keyword evidence="8" id="KW-0732">Signal</keyword>
<feature type="non-terminal residue" evidence="10">
    <location>
        <position position="1"/>
    </location>
</feature>
<organism evidence="10 11">
    <name type="scientific">Thalictrum thalictroides</name>
    <name type="common">Rue-anemone</name>
    <name type="synonym">Anemone thalictroides</name>
    <dbReference type="NCBI Taxonomy" id="46969"/>
    <lineage>
        <taxon>Eukaryota</taxon>
        <taxon>Viridiplantae</taxon>
        <taxon>Streptophyta</taxon>
        <taxon>Embryophyta</taxon>
        <taxon>Tracheophyta</taxon>
        <taxon>Spermatophyta</taxon>
        <taxon>Magnoliopsida</taxon>
        <taxon>Ranunculales</taxon>
        <taxon>Ranunculaceae</taxon>
        <taxon>Thalictroideae</taxon>
        <taxon>Thalictrum</taxon>
    </lineage>
</organism>
<dbReference type="Proteomes" id="UP000554482">
    <property type="component" value="Unassembled WGS sequence"/>
</dbReference>
<comment type="subcellular location">
    <subcellularLocation>
        <location evidence="1">Membrane</location>
        <topology evidence="1">Multi-pass membrane protein</topology>
    </subcellularLocation>
</comment>
<evidence type="ECO:0000259" key="9">
    <source>
        <dbReference type="Pfam" id="PF01061"/>
    </source>
</evidence>
<evidence type="ECO:0000256" key="4">
    <source>
        <dbReference type="ARBA" id="ARBA00022692"/>
    </source>
</evidence>
<dbReference type="GO" id="GO:0016020">
    <property type="term" value="C:membrane"/>
    <property type="evidence" value="ECO:0007669"/>
    <property type="project" value="UniProtKB-SubCell"/>
</dbReference>
<dbReference type="PANTHER" id="PTHR48042:SF12">
    <property type="entry name" value="ABC TRANSPORTER G FAMILY MEMBER 3"/>
    <property type="match status" value="1"/>
</dbReference>
<dbReference type="Pfam" id="PF01061">
    <property type="entry name" value="ABC2_membrane"/>
    <property type="match status" value="1"/>
</dbReference>
<dbReference type="AlphaFoldDB" id="A0A7J6VQ12"/>
<evidence type="ECO:0000256" key="7">
    <source>
        <dbReference type="SAM" id="Phobius"/>
    </source>
</evidence>
<feature type="signal peptide" evidence="8">
    <location>
        <begin position="1"/>
        <end position="23"/>
    </location>
</feature>
<comment type="similarity">
    <text evidence="2">Belongs to the ABC transporter superfamily. ABCG family. Eye pigment precursor importer (TC 3.A.1.204) subfamily.</text>
</comment>
<name>A0A7J6VQ12_THATH</name>
<evidence type="ECO:0000313" key="11">
    <source>
        <dbReference type="Proteomes" id="UP000554482"/>
    </source>
</evidence>
<dbReference type="InterPro" id="IPR052215">
    <property type="entry name" value="Plant_ABCG"/>
</dbReference>
<evidence type="ECO:0000256" key="6">
    <source>
        <dbReference type="ARBA" id="ARBA00023136"/>
    </source>
</evidence>
<feature type="domain" description="ABC-2 type transporter transmembrane" evidence="9">
    <location>
        <begin position="98"/>
        <end position="168"/>
    </location>
</feature>
<dbReference type="InterPro" id="IPR013525">
    <property type="entry name" value="ABC2_TM"/>
</dbReference>
<evidence type="ECO:0000313" key="10">
    <source>
        <dbReference type="EMBL" id="KAF5186442.1"/>
    </source>
</evidence>
<dbReference type="PANTHER" id="PTHR48042">
    <property type="entry name" value="ABC TRANSPORTER G FAMILY MEMBER 11"/>
    <property type="match status" value="1"/>
</dbReference>
<evidence type="ECO:0000256" key="5">
    <source>
        <dbReference type="ARBA" id="ARBA00022989"/>
    </source>
</evidence>
<keyword evidence="3" id="KW-0813">Transport</keyword>
<feature type="transmembrane region" description="Helical" evidence="7">
    <location>
        <begin position="116"/>
        <end position="137"/>
    </location>
</feature>
<keyword evidence="5 7" id="KW-1133">Transmembrane helix</keyword>
<dbReference type="OrthoDB" id="66620at2759"/>
<gene>
    <name evidence="10" type="ORF">FRX31_023971</name>
</gene>
<accession>A0A7J6VQ12</accession>
<protein>
    <submittedName>
        <fullName evidence="10">Abc transporter g family member 3-like</fullName>
    </submittedName>
</protein>
<proteinExistence type="inferred from homology"/>
<keyword evidence="4 7" id="KW-0812">Transmembrane</keyword>
<dbReference type="EMBL" id="JABWDY010029298">
    <property type="protein sequence ID" value="KAF5186442.1"/>
    <property type="molecule type" value="Genomic_DNA"/>
</dbReference>
<keyword evidence="11" id="KW-1185">Reference proteome</keyword>
<comment type="caution">
    <text evidence="10">The sequence shown here is derived from an EMBL/GenBank/DDBJ whole genome shotgun (WGS) entry which is preliminary data.</text>
</comment>
<evidence type="ECO:0000256" key="8">
    <source>
        <dbReference type="SAM" id="SignalP"/>
    </source>
</evidence>
<reference evidence="10 11" key="1">
    <citation type="submission" date="2020-06" db="EMBL/GenBank/DDBJ databases">
        <title>Transcriptomic and genomic resources for Thalictrum thalictroides and T. hernandezii: Facilitating candidate gene discovery in an emerging model plant lineage.</title>
        <authorList>
            <person name="Arias T."/>
            <person name="Riano-Pachon D.M."/>
            <person name="Di Stilio V.S."/>
        </authorList>
    </citation>
    <scope>NUCLEOTIDE SEQUENCE [LARGE SCALE GENOMIC DNA]</scope>
    <source>
        <strain evidence="11">cv. WT478/WT964</strain>
        <tissue evidence="10">Leaves</tissue>
    </source>
</reference>